<feature type="disulfide bond" evidence="9">
    <location>
        <begin position="26"/>
        <end position="57"/>
    </location>
</feature>
<dbReference type="GO" id="GO:0098552">
    <property type="term" value="C:side of membrane"/>
    <property type="evidence" value="ECO:0007669"/>
    <property type="project" value="UniProtKB-KW"/>
</dbReference>
<keyword evidence="9" id="KW-0349">Heme</keyword>
<feature type="binding site" description="axial binding residue" evidence="9">
    <location>
        <position position="43"/>
    </location>
    <ligand>
        <name>heme</name>
        <dbReference type="ChEBI" id="CHEBI:30413"/>
    </ligand>
    <ligandPart>
        <name>Fe</name>
        <dbReference type="ChEBI" id="CHEBI:18248"/>
    </ligandPart>
</feature>
<feature type="disulfide bond" evidence="9">
    <location>
        <begin position="22"/>
        <end position="62"/>
    </location>
</feature>
<dbReference type="InParanoid" id="A0A136IKZ3"/>
<keyword evidence="5" id="KW-0472">Membrane</keyword>
<dbReference type="AlphaFoldDB" id="A0A136IKZ3"/>
<keyword evidence="6 10" id="KW-0732">Signal</keyword>
<evidence type="ECO:0000259" key="11">
    <source>
        <dbReference type="PROSITE" id="PS52012"/>
    </source>
</evidence>
<keyword evidence="7 9" id="KW-1015">Disulfide bond</keyword>
<keyword evidence="9" id="KW-0408">Iron</keyword>
<keyword evidence="9" id="KW-0479">Metal-binding</keyword>
<evidence type="ECO:0000256" key="7">
    <source>
        <dbReference type="ARBA" id="ARBA00023157"/>
    </source>
</evidence>
<keyword evidence="4" id="KW-0964">Secreted</keyword>
<dbReference type="PROSITE" id="PS52012">
    <property type="entry name" value="CFEM"/>
    <property type="match status" value="1"/>
</dbReference>
<feature type="chain" id="PRO_5007292771" description="CFEM domain-containing protein" evidence="10">
    <location>
        <begin position="17"/>
        <end position="93"/>
    </location>
</feature>
<evidence type="ECO:0000256" key="5">
    <source>
        <dbReference type="ARBA" id="ARBA00022622"/>
    </source>
</evidence>
<dbReference type="SMART" id="SM00747">
    <property type="entry name" value="CFEM"/>
    <property type="match status" value="1"/>
</dbReference>
<dbReference type="Pfam" id="PF05730">
    <property type="entry name" value="CFEM"/>
    <property type="match status" value="1"/>
</dbReference>
<evidence type="ECO:0000256" key="6">
    <source>
        <dbReference type="ARBA" id="ARBA00022729"/>
    </source>
</evidence>
<evidence type="ECO:0000256" key="2">
    <source>
        <dbReference type="ARBA" id="ARBA00004613"/>
    </source>
</evidence>
<keyword evidence="13" id="KW-1185">Reference proteome</keyword>
<evidence type="ECO:0000256" key="10">
    <source>
        <dbReference type="SAM" id="SignalP"/>
    </source>
</evidence>
<name>A0A136IKZ3_9PEZI</name>
<proteinExistence type="inferred from homology"/>
<keyword evidence="5" id="KW-0336">GPI-anchor</keyword>
<evidence type="ECO:0000313" key="13">
    <source>
        <dbReference type="Proteomes" id="UP000070501"/>
    </source>
</evidence>
<keyword evidence="5" id="KW-0325">Glycoprotein</keyword>
<keyword evidence="8" id="KW-0449">Lipoprotein</keyword>
<dbReference type="EMBL" id="KQ964277">
    <property type="protein sequence ID" value="KXJ85641.1"/>
    <property type="molecule type" value="Genomic_DNA"/>
</dbReference>
<evidence type="ECO:0000256" key="4">
    <source>
        <dbReference type="ARBA" id="ARBA00022525"/>
    </source>
</evidence>
<comment type="caution">
    <text evidence="9">Lacks conserved residue(s) required for the propagation of feature annotation.</text>
</comment>
<evidence type="ECO:0000256" key="3">
    <source>
        <dbReference type="ARBA" id="ARBA00010031"/>
    </source>
</evidence>
<protein>
    <recommendedName>
        <fullName evidence="11">CFEM domain-containing protein</fullName>
    </recommendedName>
</protein>
<comment type="similarity">
    <text evidence="3">Belongs to the RBT5 family.</text>
</comment>
<dbReference type="GO" id="GO:0046872">
    <property type="term" value="F:metal ion binding"/>
    <property type="evidence" value="ECO:0007669"/>
    <property type="project" value="UniProtKB-UniRule"/>
</dbReference>
<evidence type="ECO:0000313" key="12">
    <source>
        <dbReference type="EMBL" id="KXJ85641.1"/>
    </source>
</evidence>
<dbReference type="InterPro" id="IPR008427">
    <property type="entry name" value="Extracellular_membr_CFEM_dom"/>
</dbReference>
<gene>
    <name evidence="12" type="ORF">Micbo1qcDRAFT_209798</name>
</gene>
<evidence type="ECO:0000256" key="1">
    <source>
        <dbReference type="ARBA" id="ARBA00004589"/>
    </source>
</evidence>
<evidence type="ECO:0000256" key="9">
    <source>
        <dbReference type="PROSITE-ProRule" id="PRU01356"/>
    </source>
</evidence>
<sequence>MKAVLVISALFAAVLAQNLPSCAQTCVNQLTQNNQIAGCAQADAACICRNNSQFACCLSRTCSKADQDASVSYANNLCVKNGVAVPSSVVCRG</sequence>
<dbReference type="STRING" id="196109.A0A136IKZ3"/>
<dbReference type="OrthoDB" id="3065412at2759"/>
<feature type="disulfide bond" evidence="9">
    <location>
        <begin position="39"/>
        <end position="46"/>
    </location>
</feature>
<dbReference type="GO" id="GO:0005576">
    <property type="term" value="C:extracellular region"/>
    <property type="evidence" value="ECO:0007669"/>
    <property type="project" value="UniProtKB-SubCell"/>
</dbReference>
<feature type="signal peptide" evidence="10">
    <location>
        <begin position="1"/>
        <end position="16"/>
    </location>
</feature>
<comment type="subcellular location">
    <subcellularLocation>
        <location evidence="1">Membrane</location>
        <topology evidence="1">Lipid-anchor</topology>
        <topology evidence="1">GPI-anchor</topology>
    </subcellularLocation>
    <subcellularLocation>
        <location evidence="2">Secreted</location>
    </subcellularLocation>
</comment>
<feature type="domain" description="CFEM" evidence="11">
    <location>
        <begin position="1"/>
        <end position="93"/>
    </location>
</feature>
<reference evidence="13" key="1">
    <citation type="submission" date="2016-02" db="EMBL/GenBank/DDBJ databases">
        <title>Draft genome sequence of Microdochium bolleyi, a fungal endophyte of beachgrass.</title>
        <authorList>
            <consortium name="DOE Joint Genome Institute"/>
            <person name="David A.S."/>
            <person name="May G."/>
            <person name="Haridas S."/>
            <person name="Lim J."/>
            <person name="Wang M."/>
            <person name="Labutti K."/>
            <person name="Lipzen A."/>
            <person name="Barry K."/>
            <person name="Grigoriev I.V."/>
        </authorList>
    </citation>
    <scope>NUCLEOTIDE SEQUENCE [LARGE SCALE GENOMIC DNA]</scope>
    <source>
        <strain evidence="13">J235TASD1</strain>
    </source>
</reference>
<evidence type="ECO:0000256" key="8">
    <source>
        <dbReference type="ARBA" id="ARBA00023288"/>
    </source>
</evidence>
<organism evidence="12 13">
    <name type="scientific">Microdochium bolleyi</name>
    <dbReference type="NCBI Taxonomy" id="196109"/>
    <lineage>
        <taxon>Eukaryota</taxon>
        <taxon>Fungi</taxon>
        <taxon>Dikarya</taxon>
        <taxon>Ascomycota</taxon>
        <taxon>Pezizomycotina</taxon>
        <taxon>Sordariomycetes</taxon>
        <taxon>Xylariomycetidae</taxon>
        <taxon>Xylariales</taxon>
        <taxon>Microdochiaceae</taxon>
        <taxon>Microdochium</taxon>
    </lineage>
</organism>
<accession>A0A136IKZ3</accession>
<dbReference type="Proteomes" id="UP000070501">
    <property type="component" value="Unassembled WGS sequence"/>
</dbReference>